<dbReference type="GeneID" id="74308630"/>
<dbReference type="RefSeq" id="WP_257742392.1">
    <property type="nucleotide sequence ID" value="NZ_CP096115.1"/>
</dbReference>
<organism evidence="1 2">
    <name type="scientific">Methanoplanus endosymbiosus</name>
    <dbReference type="NCBI Taxonomy" id="33865"/>
    <lineage>
        <taxon>Archaea</taxon>
        <taxon>Methanobacteriati</taxon>
        <taxon>Methanobacteriota</taxon>
        <taxon>Stenosarchaea group</taxon>
        <taxon>Methanomicrobia</taxon>
        <taxon>Methanomicrobiales</taxon>
        <taxon>Methanomicrobiaceae</taxon>
        <taxon>Methanoplanus</taxon>
    </lineage>
</organism>
<dbReference type="EMBL" id="CP096115">
    <property type="protein sequence ID" value="UUX92243.1"/>
    <property type="molecule type" value="Genomic_DNA"/>
</dbReference>
<reference evidence="1" key="1">
    <citation type="submission" date="2022-04" db="EMBL/GenBank/DDBJ databases">
        <title>Complete genome of Methanoplanus endosymbiosus DSM 3599.</title>
        <authorList>
            <person name="Chen S.-C."/>
            <person name="You Y.-T."/>
            <person name="Zhou Y.-Z."/>
            <person name="Lai M.-C."/>
        </authorList>
    </citation>
    <scope>NUCLEOTIDE SEQUENCE</scope>
    <source>
        <strain evidence="1">DSM 3599</strain>
    </source>
</reference>
<keyword evidence="2" id="KW-1185">Reference proteome</keyword>
<dbReference type="KEGG" id="mend:L6E24_12965"/>
<gene>
    <name evidence="1" type="ORF">L6E24_12965</name>
</gene>
<name>A0A9E7PL88_9EURY</name>
<evidence type="ECO:0000313" key="2">
    <source>
        <dbReference type="Proteomes" id="UP001060368"/>
    </source>
</evidence>
<dbReference type="Proteomes" id="UP001060368">
    <property type="component" value="Chromosome"/>
</dbReference>
<sequence>MKIMDLLQGRRKHLIQAVTQCLIVTKRSPIWPPAQDTFKWDDFVIVVLSQPEFVHAKSPYREGLWKCPPFGGGIQRNDSSAKRGVLRVLASNPCNLDSRPS</sequence>
<dbReference type="AlphaFoldDB" id="A0A9E7PL88"/>
<proteinExistence type="predicted"/>
<evidence type="ECO:0000313" key="1">
    <source>
        <dbReference type="EMBL" id="UUX92243.1"/>
    </source>
</evidence>
<protein>
    <submittedName>
        <fullName evidence="1">Uncharacterized protein</fullName>
    </submittedName>
</protein>
<accession>A0A9E7PL88</accession>